<proteinExistence type="predicted"/>
<dbReference type="RefSeq" id="WP_136427049.1">
    <property type="nucleotide sequence ID" value="NZ_SSSM01000003.1"/>
</dbReference>
<dbReference type="EMBL" id="SSSM01000003">
    <property type="protein sequence ID" value="THG31929.1"/>
    <property type="molecule type" value="Genomic_DNA"/>
</dbReference>
<reference evidence="2 3" key="1">
    <citation type="submission" date="2019-04" db="EMBL/GenBank/DDBJ databases">
        <authorList>
            <person name="Jiang L."/>
        </authorList>
    </citation>
    <scope>NUCLEOTIDE SEQUENCE [LARGE SCALE GENOMIC DNA]</scope>
    <source>
        <strain evidence="2 3">YIM 131853</strain>
    </source>
</reference>
<protein>
    <recommendedName>
        <fullName evidence="4">Replication-relaxation</fullName>
    </recommendedName>
</protein>
<dbReference type="InterPro" id="IPR025855">
    <property type="entry name" value="Replic_Relax"/>
</dbReference>
<evidence type="ECO:0000313" key="2">
    <source>
        <dbReference type="EMBL" id="THG31929.1"/>
    </source>
</evidence>
<organism evidence="2 3">
    <name type="scientific">Naasia lichenicola</name>
    <dbReference type="NCBI Taxonomy" id="2565933"/>
    <lineage>
        <taxon>Bacteria</taxon>
        <taxon>Bacillati</taxon>
        <taxon>Actinomycetota</taxon>
        <taxon>Actinomycetes</taxon>
        <taxon>Micrococcales</taxon>
        <taxon>Microbacteriaceae</taxon>
        <taxon>Naasia</taxon>
    </lineage>
</organism>
<sequence>MLTHDRDKAIVLSVGRFGQLASSHVRSLLFADNASQTPLDRAFTRLLRDKYLVRIERKMIGGSGAGSGQYVYQLGPTGWELCGREGRYFPLRSVSYHALAVADAFVALNKAEQDQRLTIERYDVEDDAHRFIAGTRLTPDLFVRIGRPNKPSFALWIEVDLGTERQRQIADKLDRYWTAYQHATTAHLDVYPPVLFLVPDRLREEQIADTIRRQPAESHALFRVALQSNFPDILL</sequence>
<gene>
    <name evidence="2" type="ORF">E6C64_07755</name>
    <name evidence="1" type="ORF">E6C64_08610</name>
</gene>
<name>A0A4S4FN99_9MICO</name>
<dbReference type="Proteomes" id="UP000309133">
    <property type="component" value="Unassembled WGS sequence"/>
</dbReference>
<evidence type="ECO:0000313" key="3">
    <source>
        <dbReference type="Proteomes" id="UP000309133"/>
    </source>
</evidence>
<accession>A0A4S4FN99</accession>
<keyword evidence="3" id="KW-1185">Reference proteome</keyword>
<dbReference type="Pfam" id="PF13814">
    <property type="entry name" value="Replic_Relax"/>
    <property type="match status" value="1"/>
</dbReference>
<dbReference type="AlphaFoldDB" id="A0A4S4FN99"/>
<dbReference type="OrthoDB" id="4146863at2"/>
<comment type="caution">
    <text evidence="2">The sequence shown here is derived from an EMBL/GenBank/DDBJ whole genome shotgun (WGS) entry which is preliminary data.</text>
</comment>
<evidence type="ECO:0000313" key="1">
    <source>
        <dbReference type="EMBL" id="THG30692.1"/>
    </source>
</evidence>
<evidence type="ECO:0008006" key="4">
    <source>
        <dbReference type="Google" id="ProtNLM"/>
    </source>
</evidence>
<dbReference type="EMBL" id="SSSM01000004">
    <property type="protein sequence ID" value="THG30692.1"/>
    <property type="molecule type" value="Genomic_DNA"/>
</dbReference>